<gene>
    <name evidence="2" type="ORF">BS50DRAFT_569881</name>
</gene>
<protein>
    <submittedName>
        <fullName evidence="2">Uncharacterized protein</fullName>
    </submittedName>
</protein>
<sequence>MDFEASYNHAGRNSNHTFRDLRSASRAKHRTRAHLKKYRNFKTITRGDLPSHPSQNSHLLPVCILPECPTQDTSDGHLFSVFPADLSTAPTSKFTPRTAYEEAQFANYAHRHHSRIKNDGMKWQKRRASRKQVNREIADEHWIYDLDDEYWDGRCGYQVSCFCCAEPIQWYLEYGWLADGKEHIGPCTRGDETAEEWLQHVRNTEVIRSQTPTTTIWGSGAVTTSEGHDIMDEEDEGYYSDSSQERRVASTDERAIALLEDFLKEQPAFFDRARSMQHPFPVASDDFNEGFQMHWHRNLTGCWYADITMWECGKQWWDPCACRELKDVPDPEGRQPCSLVEWTKGRLRQILEEEYLLSREAFELAGEYHDVASVVESDWDVLSVAISEPWSEIDEMEFDYSEADI</sequence>
<proteinExistence type="predicted"/>
<accession>A0A2T2P4C8</accession>
<feature type="region of interest" description="Disordered" evidence="1">
    <location>
        <begin position="1"/>
        <end position="31"/>
    </location>
</feature>
<dbReference type="AlphaFoldDB" id="A0A2T2P4C8"/>
<reference evidence="2 3" key="1">
    <citation type="journal article" date="2018" name="Front. Microbiol.">
        <title>Genome-Wide Analysis of Corynespora cassiicola Leaf Fall Disease Putative Effectors.</title>
        <authorList>
            <person name="Lopez D."/>
            <person name="Ribeiro S."/>
            <person name="Label P."/>
            <person name="Fumanal B."/>
            <person name="Venisse J.S."/>
            <person name="Kohler A."/>
            <person name="de Oliveira R.R."/>
            <person name="Labutti K."/>
            <person name="Lipzen A."/>
            <person name="Lail K."/>
            <person name="Bauer D."/>
            <person name="Ohm R.A."/>
            <person name="Barry K.W."/>
            <person name="Spatafora J."/>
            <person name="Grigoriev I.V."/>
            <person name="Martin F.M."/>
            <person name="Pujade-Renaud V."/>
        </authorList>
    </citation>
    <scope>NUCLEOTIDE SEQUENCE [LARGE SCALE GENOMIC DNA]</scope>
    <source>
        <strain evidence="2 3">Philippines</strain>
    </source>
</reference>
<evidence type="ECO:0000256" key="1">
    <source>
        <dbReference type="SAM" id="MobiDB-lite"/>
    </source>
</evidence>
<dbReference type="OrthoDB" id="5423564at2759"/>
<evidence type="ECO:0000313" key="2">
    <source>
        <dbReference type="EMBL" id="PSN72376.1"/>
    </source>
</evidence>
<organism evidence="2 3">
    <name type="scientific">Corynespora cassiicola Philippines</name>
    <dbReference type="NCBI Taxonomy" id="1448308"/>
    <lineage>
        <taxon>Eukaryota</taxon>
        <taxon>Fungi</taxon>
        <taxon>Dikarya</taxon>
        <taxon>Ascomycota</taxon>
        <taxon>Pezizomycotina</taxon>
        <taxon>Dothideomycetes</taxon>
        <taxon>Pleosporomycetidae</taxon>
        <taxon>Pleosporales</taxon>
        <taxon>Corynesporascaceae</taxon>
        <taxon>Corynespora</taxon>
    </lineage>
</organism>
<evidence type="ECO:0000313" key="3">
    <source>
        <dbReference type="Proteomes" id="UP000240883"/>
    </source>
</evidence>
<name>A0A2T2P4C8_CORCC</name>
<dbReference type="EMBL" id="KZ678130">
    <property type="protein sequence ID" value="PSN72376.1"/>
    <property type="molecule type" value="Genomic_DNA"/>
</dbReference>
<dbReference type="Proteomes" id="UP000240883">
    <property type="component" value="Unassembled WGS sequence"/>
</dbReference>
<keyword evidence="3" id="KW-1185">Reference proteome</keyword>